<feature type="region of interest" description="Disordered" evidence="1">
    <location>
        <begin position="381"/>
        <end position="405"/>
    </location>
</feature>
<dbReference type="AlphaFoldDB" id="A0A9N9QAZ1"/>
<name>A0A9N9QAZ1_9CUCU</name>
<reference evidence="2" key="1">
    <citation type="submission" date="2022-01" db="EMBL/GenBank/DDBJ databases">
        <authorList>
            <person name="King R."/>
        </authorList>
    </citation>
    <scope>NUCLEOTIDE SEQUENCE</scope>
</reference>
<organism evidence="2 3">
    <name type="scientific">Ceutorhynchus assimilis</name>
    <name type="common">cabbage seed weevil</name>
    <dbReference type="NCBI Taxonomy" id="467358"/>
    <lineage>
        <taxon>Eukaryota</taxon>
        <taxon>Metazoa</taxon>
        <taxon>Ecdysozoa</taxon>
        <taxon>Arthropoda</taxon>
        <taxon>Hexapoda</taxon>
        <taxon>Insecta</taxon>
        <taxon>Pterygota</taxon>
        <taxon>Neoptera</taxon>
        <taxon>Endopterygota</taxon>
        <taxon>Coleoptera</taxon>
        <taxon>Polyphaga</taxon>
        <taxon>Cucujiformia</taxon>
        <taxon>Curculionidae</taxon>
        <taxon>Ceutorhynchinae</taxon>
        <taxon>Ceutorhynchus</taxon>
    </lineage>
</organism>
<proteinExistence type="predicted"/>
<accession>A0A9N9QAZ1</accession>
<sequence length="643" mass="72890">MTQKKVMKKVKIMLPNAIYLALLASFTTAFNLQDFVKAEEVNVASKVPRSINSNHQGVENKETTIKEVEHLIRSNPDLPRLTRGEILDILDNITKQDEINLVGSNNRDPKALMVVKAYTPLGSGEINFEELYTKPPLTSIVDDETTTTENVRPKPSTDKFYVRKKPSRGQVQFKATTSTERLITRGQTITTPERLTTRGQTTTTPETSTTRRRRIRPTRTTTTMMPTTYRPRRRQPPRKEIQYSNHKYPLMEQSRYSSQGIRIVPPPSMASEINSELEDLLPQEGEHKEQFMPMSNNTSSTFSEPSIELEIPDHLKQVVADLNLGAIRPTENKKAEKVLASIGVSTQASPNADAIADSLSPDMQELLKSFGLLPQQDKKNELESQFSPEKAETNPESYIGFKPLPEDNIGRKDMEELLTQFGLLDHNERNGRTLKTAESLKLEQISLEAVPDDLKSVLHDMGFEPTRVERKIRDLKEPIKASKHIFKPDKVVPDEELQKLARLMEIMKKLELKKGNITEEDLKQINKEDLKDLVASLKQHNGPNPIEDDLGLEKNAFKRQETTTQTMETITPSMKDLEDSFGGSSETVTESLPETTTAKRSGFYYLLDLNTFLEIDDQKGKRVNLRFQPKVGDPKSFYSVNVP</sequence>
<keyword evidence="3" id="KW-1185">Reference proteome</keyword>
<evidence type="ECO:0000313" key="2">
    <source>
        <dbReference type="EMBL" id="CAG9762913.1"/>
    </source>
</evidence>
<gene>
    <name evidence="2" type="ORF">CEUTPL_LOCUS3584</name>
</gene>
<protein>
    <submittedName>
        <fullName evidence="2">Uncharacterized protein</fullName>
    </submittedName>
</protein>
<evidence type="ECO:0000256" key="1">
    <source>
        <dbReference type="SAM" id="MobiDB-lite"/>
    </source>
</evidence>
<evidence type="ECO:0000313" key="3">
    <source>
        <dbReference type="Proteomes" id="UP001152799"/>
    </source>
</evidence>
<dbReference type="OrthoDB" id="8192746at2759"/>
<dbReference type="EMBL" id="OU892288">
    <property type="protein sequence ID" value="CAG9762913.1"/>
    <property type="molecule type" value="Genomic_DNA"/>
</dbReference>
<dbReference type="Proteomes" id="UP001152799">
    <property type="component" value="Chromosome 12"/>
</dbReference>